<dbReference type="PANTHER" id="PTHR33116">
    <property type="entry name" value="REVERSE TRANSCRIPTASE ZINC-BINDING DOMAIN-CONTAINING PROTEIN-RELATED-RELATED"/>
    <property type="match status" value="1"/>
</dbReference>
<proteinExistence type="predicted"/>
<evidence type="ECO:0008006" key="3">
    <source>
        <dbReference type="Google" id="ProtNLM"/>
    </source>
</evidence>
<protein>
    <recommendedName>
        <fullName evidence="3">Reverse transcriptase domain-containing protein</fullName>
    </recommendedName>
</protein>
<evidence type="ECO:0000313" key="2">
    <source>
        <dbReference type="Proteomes" id="UP001234989"/>
    </source>
</evidence>
<keyword evidence="2" id="KW-1185">Reference proteome</keyword>
<dbReference type="AlphaFoldDB" id="A0AAF0V1W5"/>
<dbReference type="PANTHER" id="PTHR33116:SF85">
    <property type="entry name" value="REVERSE TRANSCRIPTASE ZINC-BINDING DOMAIN-CONTAINING PROTEIN"/>
    <property type="match status" value="1"/>
</dbReference>
<accession>A0AAF0V1W5</accession>
<organism evidence="1 2">
    <name type="scientific">Solanum verrucosum</name>
    <dbReference type="NCBI Taxonomy" id="315347"/>
    <lineage>
        <taxon>Eukaryota</taxon>
        <taxon>Viridiplantae</taxon>
        <taxon>Streptophyta</taxon>
        <taxon>Embryophyta</taxon>
        <taxon>Tracheophyta</taxon>
        <taxon>Spermatophyta</taxon>
        <taxon>Magnoliopsida</taxon>
        <taxon>eudicotyledons</taxon>
        <taxon>Gunneridae</taxon>
        <taxon>Pentapetalae</taxon>
        <taxon>asterids</taxon>
        <taxon>lamiids</taxon>
        <taxon>Solanales</taxon>
        <taxon>Solanaceae</taxon>
        <taxon>Solanoideae</taxon>
        <taxon>Solaneae</taxon>
        <taxon>Solanum</taxon>
    </lineage>
</organism>
<name>A0AAF0V1W5_SOLVR</name>
<dbReference type="EMBL" id="CP133622">
    <property type="protein sequence ID" value="WMV55258.1"/>
    <property type="molecule type" value="Genomic_DNA"/>
</dbReference>
<gene>
    <name evidence="1" type="ORF">MTR67_048643</name>
</gene>
<reference evidence="1" key="1">
    <citation type="submission" date="2023-08" db="EMBL/GenBank/DDBJ databases">
        <title>A de novo genome assembly of Solanum verrucosum Schlechtendal, a Mexican diploid species geographically isolated from the other diploid A-genome species in potato relatives.</title>
        <authorList>
            <person name="Hosaka K."/>
        </authorList>
    </citation>
    <scope>NUCLEOTIDE SEQUENCE</scope>
    <source>
        <tissue evidence="1">Young leaves</tissue>
    </source>
</reference>
<dbReference type="Proteomes" id="UP001234989">
    <property type="component" value="Chromosome 11"/>
</dbReference>
<evidence type="ECO:0000313" key="1">
    <source>
        <dbReference type="EMBL" id="WMV55258.1"/>
    </source>
</evidence>
<sequence>MGMHPNAAGIKRQEESRVKAEDWFWNERHLTLDWCSPESVAASTKRESVVAVRRLFLHFLISAVVRSYFLVFRWVVNPPVLYLGSVWKATRSLKEDISGWNRESSDKLEVQKGRLLDDLSILEQSVEGRLMAQLEKERSLHLKLRLHEIAKIEEISSRQKSRCLRLKGNKNTKFFSRITNSQKRINRIDKLLTGDEVGENNNIKAGILRFYQALYIEEEQWTLEKRQIIDASLIANEMLHGRLKSGTPGIMCKLDVEKAFDKANWSYLLSLLSQMEFGSRPNYFISVSHLLYANDTLIFYGAEKLQVQYLNLVIMLFEIISGLHINMLKSKIYPVNTAPNLNELANIMACEIGSYPATYLGMPLRAKYKEKEARNKVIKQVDKRLGNWHMQYLSMGGRLTLINSVLDNIPRFGSSQSIDREEITYEQKGRTKSHEIWYYSNYQNKGYR</sequence>